<feature type="compositionally biased region" description="Basic and acidic residues" evidence="2">
    <location>
        <begin position="344"/>
        <end position="353"/>
    </location>
</feature>
<comment type="caution">
    <text evidence="4">The sequence shown here is derived from an EMBL/GenBank/DDBJ whole genome shotgun (WGS) entry which is preliminary data.</text>
</comment>
<feature type="region of interest" description="Disordered" evidence="2">
    <location>
        <begin position="334"/>
        <end position="362"/>
    </location>
</feature>
<evidence type="ECO:0000259" key="3">
    <source>
        <dbReference type="PROSITE" id="PS50873"/>
    </source>
</evidence>
<feature type="compositionally biased region" description="Polar residues" evidence="2">
    <location>
        <begin position="65"/>
        <end position="80"/>
    </location>
</feature>
<feature type="region of interest" description="Disordered" evidence="2">
    <location>
        <begin position="24"/>
        <end position="88"/>
    </location>
</feature>
<dbReference type="PROSITE" id="PS50873">
    <property type="entry name" value="PEROXIDASE_4"/>
    <property type="match status" value="1"/>
</dbReference>
<dbReference type="SUPFAM" id="SSF48113">
    <property type="entry name" value="Heme-dependent peroxidases"/>
    <property type="match status" value="1"/>
</dbReference>
<protein>
    <recommendedName>
        <fullName evidence="3">Plant heme peroxidase family profile domain-containing protein</fullName>
    </recommendedName>
</protein>
<proteinExistence type="inferred from homology"/>
<dbReference type="InterPro" id="IPR002016">
    <property type="entry name" value="Haem_peroxidase"/>
</dbReference>
<name>A0ABD3E3N4_9LAMI</name>
<organism evidence="4 5">
    <name type="scientific">Castilleja foliolosa</name>
    <dbReference type="NCBI Taxonomy" id="1961234"/>
    <lineage>
        <taxon>Eukaryota</taxon>
        <taxon>Viridiplantae</taxon>
        <taxon>Streptophyta</taxon>
        <taxon>Embryophyta</taxon>
        <taxon>Tracheophyta</taxon>
        <taxon>Spermatophyta</taxon>
        <taxon>Magnoliopsida</taxon>
        <taxon>eudicotyledons</taxon>
        <taxon>Gunneridae</taxon>
        <taxon>Pentapetalae</taxon>
        <taxon>asterids</taxon>
        <taxon>lamiids</taxon>
        <taxon>Lamiales</taxon>
        <taxon>Orobanchaceae</taxon>
        <taxon>Pedicularideae</taxon>
        <taxon>Castillejinae</taxon>
        <taxon>Castilleja</taxon>
    </lineage>
</organism>
<evidence type="ECO:0000313" key="5">
    <source>
        <dbReference type="Proteomes" id="UP001632038"/>
    </source>
</evidence>
<dbReference type="Proteomes" id="UP001632038">
    <property type="component" value="Unassembled WGS sequence"/>
</dbReference>
<dbReference type="EMBL" id="JAVIJP010000007">
    <property type="protein sequence ID" value="KAL3649118.1"/>
    <property type="molecule type" value="Genomic_DNA"/>
</dbReference>
<dbReference type="AlphaFoldDB" id="A0ABD3E3N4"/>
<feature type="compositionally biased region" description="Basic and acidic residues" evidence="2">
    <location>
        <begin position="29"/>
        <end position="39"/>
    </location>
</feature>
<evidence type="ECO:0000313" key="4">
    <source>
        <dbReference type="EMBL" id="KAL3649118.1"/>
    </source>
</evidence>
<evidence type="ECO:0000256" key="2">
    <source>
        <dbReference type="SAM" id="MobiDB-lite"/>
    </source>
</evidence>
<accession>A0ABD3E3N4</accession>
<dbReference type="InterPro" id="IPR010255">
    <property type="entry name" value="Haem_peroxidase_sf"/>
</dbReference>
<evidence type="ECO:0000256" key="1">
    <source>
        <dbReference type="RuleBase" id="RU004241"/>
    </source>
</evidence>
<gene>
    <name evidence="4" type="ORF">CASFOL_005521</name>
</gene>
<feature type="domain" description="Plant heme peroxidase family profile" evidence="3">
    <location>
        <begin position="211"/>
        <end position="284"/>
    </location>
</feature>
<keyword evidence="5" id="KW-1185">Reference proteome</keyword>
<dbReference type="Pfam" id="PF00141">
    <property type="entry name" value="peroxidase"/>
    <property type="match status" value="1"/>
</dbReference>
<dbReference type="Gene3D" id="1.10.520.10">
    <property type="match status" value="1"/>
</dbReference>
<reference evidence="5" key="1">
    <citation type="journal article" date="2024" name="IScience">
        <title>Strigolactones Initiate the Formation of Haustorium-like Structures in Castilleja.</title>
        <authorList>
            <person name="Buerger M."/>
            <person name="Peterson D."/>
            <person name="Chory J."/>
        </authorList>
    </citation>
    <scope>NUCLEOTIDE SEQUENCE [LARGE SCALE GENOMIC DNA]</scope>
</reference>
<sequence>MTSESNNAESKIAELTTAVAAMTHKLHQMQRDNEARYSKLEAALATKQPALGTPQPHGGRPPQPTNSITEGNPPYRNNHTPKLRLDAPTCDGSEPIRWLYKTQEYFDFYNTDPDERLKCIGLMLEGPAADWFQSQPLATSSEDITSLSSSISAIKAKNAEIQRNLINNAPQGCAIRDVVDTDGLISQTKHVEVQDMVEDTGIVELVEFEECDTSIFLDDITSVEGEKDVAANLNSVETVNSIKKVVENERKGVVPCAKIFDLTASDFVFNLEEHDWSVKFGNLDFVFILGVRDQSEKRRKGDAITASLTYFLSYTLRTRWFFKRGRMLWIKDGQQGWGPKSRRRAETQSKESKWPTWHDGII</sequence>
<comment type="similarity">
    <text evidence="1">Belongs to the peroxidase family.</text>
</comment>